<name>A0ACC2L4R1_PERAE</name>
<keyword evidence="2" id="KW-1185">Reference proteome</keyword>
<evidence type="ECO:0000313" key="2">
    <source>
        <dbReference type="Proteomes" id="UP001234297"/>
    </source>
</evidence>
<sequence length="154" mass="18089">MRTEPLLVQIISLIRLIQAEEKNQRFDWVLLKQVDLLDWVLPKQGTETRYRVSLGRKKKPRKVVFCRQKEGRLVFLLPSSKDKSDQVNYWAGGVEPAVGRLRFIQGEHETCTIKGFRHWSKTSERYTRYSEDQLLECSMLIVDFHHGSLNVVIC</sequence>
<reference evidence="1 2" key="1">
    <citation type="journal article" date="2022" name="Hortic Res">
        <title>A haplotype resolved chromosomal level avocado genome allows analysis of novel avocado genes.</title>
        <authorList>
            <person name="Nath O."/>
            <person name="Fletcher S.J."/>
            <person name="Hayward A."/>
            <person name="Shaw L.M."/>
            <person name="Masouleh A.K."/>
            <person name="Furtado A."/>
            <person name="Henry R.J."/>
            <person name="Mitter N."/>
        </authorList>
    </citation>
    <scope>NUCLEOTIDE SEQUENCE [LARGE SCALE GENOMIC DNA]</scope>
    <source>
        <strain evidence="2">cv. Hass</strain>
    </source>
</reference>
<evidence type="ECO:0000313" key="1">
    <source>
        <dbReference type="EMBL" id="KAJ8628482.1"/>
    </source>
</evidence>
<dbReference type="EMBL" id="CM056814">
    <property type="protein sequence ID" value="KAJ8628482.1"/>
    <property type="molecule type" value="Genomic_DNA"/>
</dbReference>
<gene>
    <name evidence="1" type="ORF">MRB53_021789</name>
</gene>
<comment type="caution">
    <text evidence="1">The sequence shown here is derived from an EMBL/GenBank/DDBJ whole genome shotgun (WGS) entry which is preliminary data.</text>
</comment>
<accession>A0ACC2L4R1</accession>
<organism evidence="1 2">
    <name type="scientific">Persea americana</name>
    <name type="common">Avocado</name>
    <dbReference type="NCBI Taxonomy" id="3435"/>
    <lineage>
        <taxon>Eukaryota</taxon>
        <taxon>Viridiplantae</taxon>
        <taxon>Streptophyta</taxon>
        <taxon>Embryophyta</taxon>
        <taxon>Tracheophyta</taxon>
        <taxon>Spermatophyta</taxon>
        <taxon>Magnoliopsida</taxon>
        <taxon>Magnoliidae</taxon>
        <taxon>Laurales</taxon>
        <taxon>Lauraceae</taxon>
        <taxon>Persea</taxon>
    </lineage>
</organism>
<proteinExistence type="predicted"/>
<dbReference type="Proteomes" id="UP001234297">
    <property type="component" value="Chromosome 6"/>
</dbReference>
<protein>
    <submittedName>
        <fullName evidence="1">Uncharacterized protein</fullName>
    </submittedName>
</protein>